<dbReference type="Pfam" id="PF01755">
    <property type="entry name" value="Glyco_transf_25"/>
    <property type="match status" value="1"/>
</dbReference>
<accession>A0ABP7TFW5</accession>
<name>A0ABP7TFW5_9BURK</name>
<protein>
    <submittedName>
        <fullName evidence="5">Glycosyltransferase family 25 protein</fullName>
    </submittedName>
</protein>
<feature type="domain" description="Glycosyl transferase family 25" evidence="4">
    <location>
        <begin position="6"/>
        <end position="180"/>
    </location>
</feature>
<evidence type="ECO:0000259" key="4">
    <source>
        <dbReference type="Pfam" id="PF01755"/>
    </source>
</evidence>
<dbReference type="RefSeq" id="WP_344763583.1">
    <property type="nucleotide sequence ID" value="NZ_BAAAZE010000008.1"/>
</dbReference>
<organism evidence="5 6">
    <name type="scientific">Actimicrobium antarcticum</name>
    <dbReference type="NCBI Taxonomy" id="1051899"/>
    <lineage>
        <taxon>Bacteria</taxon>
        <taxon>Pseudomonadati</taxon>
        <taxon>Pseudomonadota</taxon>
        <taxon>Betaproteobacteria</taxon>
        <taxon>Burkholderiales</taxon>
        <taxon>Oxalobacteraceae</taxon>
        <taxon>Actimicrobium</taxon>
    </lineage>
</organism>
<dbReference type="Proteomes" id="UP001501353">
    <property type="component" value="Unassembled WGS sequence"/>
</dbReference>
<dbReference type="InterPro" id="IPR002654">
    <property type="entry name" value="Glyco_trans_25"/>
</dbReference>
<evidence type="ECO:0000256" key="1">
    <source>
        <dbReference type="ARBA" id="ARBA00005068"/>
    </source>
</evidence>
<keyword evidence="3" id="KW-0448">Lipopolysaccharide biosynthesis</keyword>
<evidence type="ECO:0000256" key="2">
    <source>
        <dbReference type="ARBA" id="ARBA00005222"/>
    </source>
</evidence>
<evidence type="ECO:0000313" key="6">
    <source>
        <dbReference type="Proteomes" id="UP001501353"/>
    </source>
</evidence>
<keyword evidence="6" id="KW-1185">Reference proteome</keyword>
<sequence>MMAGTIPIYCISLSDQLARREYMRLQFERFGLPYAFFDAIRISTEADVPAIYNRKARLRFTGRELRPGEMGCYLSHQAVWARFLQTAEKACLILEDDVEFHPDFAEVVQSLCDTSSSWDFVRLFGVFKCRYFPVKRILGQHFLVSYLKQPNGMQGYLINRYAATVLLQYTASMVHPIDVAIDRDWEHRLNLMGIEPACISHIGEFATTLGAQDRSRLPLRTRLARELHRAGTLHKKLWWRACKRVHLLLRGS</sequence>
<dbReference type="CDD" id="cd06532">
    <property type="entry name" value="Glyco_transf_25"/>
    <property type="match status" value="1"/>
</dbReference>
<dbReference type="EMBL" id="BAAAZE010000008">
    <property type="protein sequence ID" value="GAA4025668.1"/>
    <property type="molecule type" value="Genomic_DNA"/>
</dbReference>
<comment type="pathway">
    <text evidence="2">Glycan metabolism; lacto-N-neotetraose biosynthesis.</text>
</comment>
<proteinExistence type="predicted"/>
<comment type="caution">
    <text evidence="5">The sequence shown here is derived from an EMBL/GenBank/DDBJ whole genome shotgun (WGS) entry which is preliminary data.</text>
</comment>
<evidence type="ECO:0000313" key="5">
    <source>
        <dbReference type="EMBL" id="GAA4025668.1"/>
    </source>
</evidence>
<gene>
    <name evidence="5" type="ORF">GCM10022212_24400</name>
</gene>
<comment type="pathway">
    <text evidence="1">Bacterial outer membrane biogenesis; lipooligosaccharide biosynthesis.</text>
</comment>
<evidence type="ECO:0000256" key="3">
    <source>
        <dbReference type="ARBA" id="ARBA00022985"/>
    </source>
</evidence>
<reference evidence="6" key="1">
    <citation type="journal article" date="2019" name="Int. J. Syst. Evol. Microbiol.">
        <title>The Global Catalogue of Microorganisms (GCM) 10K type strain sequencing project: providing services to taxonomists for standard genome sequencing and annotation.</title>
        <authorList>
            <consortium name="The Broad Institute Genomics Platform"/>
            <consortium name="The Broad Institute Genome Sequencing Center for Infectious Disease"/>
            <person name="Wu L."/>
            <person name="Ma J."/>
        </authorList>
    </citation>
    <scope>NUCLEOTIDE SEQUENCE [LARGE SCALE GENOMIC DNA]</scope>
    <source>
        <strain evidence="6">JCM 16673</strain>
    </source>
</reference>